<gene>
    <name evidence="1" type="ORF">TPAB3V08_LOCUS16015</name>
</gene>
<dbReference type="Proteomes" id="UP001153148">
    <property type="component" value="Unassembled WGS sequence"/>
</dbReference>
<reference evidence="1" key="1">
    <citation type="submission" date="2021-03" db="EMBL/GenBank/DDBJ databases">
        <authorList>
            <person name="Tran Van P."/>
        </authorList>
    </citation>
    <scope>NUCLEOTIDE SEQUENCE</scope>
</reference>
<name>A0ABN7PNF6_TIMPD</name>
<comment type="caution">
    <text evidence="1">The sequence shown here is derived from an EMBL/GenBank/DDBJ whole genome shotgun (WGS) entry which is preliminary data.</text>
</comment>
<evidence type="ECO:0000313" key="2">
    <source>
        <dbReference type="Proteomes" id="UP001153148"/>
    </source>
</evidence>
<protein>
    <submittedName>
        <fullName evidence="1">Uncharacterized protein</fullName>
    </submittedName>
</protein>
<sequence>MLCPRRLNINWITRNIKPLSISFYSKRSSSKNSDTVYKIVKVRDGVNDFDDSAAFGPSPNWELLGPPGYRFYMPGNVGPAWQNASTTVQLDDLRVSFKYE</sequence>
<accession>A0ABN7PNF6</accession>
<dbReference type="EMBL" id="CAJPIN010115401">
    <property type="protein sequence ID" value="CAG2069072.1"/>
    <property type="molecule type" value="Genomic_DNA"/>
</dbReference>
<proteinExistence type="predicted"/>
<keyword evidence="2" id="KW-1185">Reference proteome</keyword>
<evidence type="ECO:0000313" key="1">
    <source>
        <dbReference type="EMBL" id="CAG2069072.1"/>
    </source>
</evidence>
<feature type="non-terminal residue" evidence="1">
    <location>
        <position position="100"/>
    </location>
</feature>
<organism evidence="1 2">
    <name type="scientific">Timema podura</name>
    <name type="common">Walking stick</name>
    <dbReference type="NCBI Taxonomy" id="61482"/>
    <lineage>
        <taxon>Eukaryota</taxon>
        <taxon>Metazoa</taxon>
        <taxon>Ecdysozoa</taxon>
        <taxon>Arthropoda</taxon>
        <taxon>Hexapoda</taxon>
        <taxon>Insecta</taxon>
        <taxon>Pterygota</taxon>
        <taxon>Neoptera</taxon>
        <taxon>Polyneoptera</taxon>
        <taxon>Phasmatodea</taxon>
        <taxon>Timematodea</taxon>
        <taxon>Timematoidea</taxon>
        <taxon>Timematidae</taxon>
        <taxon>Timema</taxon>
    </lineage>
</organism>